<dbReference type="Gene3D" id="6.10.250.690">
    <property type="match status" value="1"/>
</dbReference>
<dbReference type="GO" id="GO:0006355">
    <property type="term" value="P:regulation of DNA-templated transcription"/>
    <property type="evidence" value="ECO:0007669"/>
    <property type="project" value="InterPro"/>
</dbReference>
<dbReference type="Gene3D" id="3.40.50.2300">
    <property type="match status" value="1"/>
</dbReference>
<dbReference type="PROSITE" id="PS51755">
    <property type="entry name" value="OMPR_PHOB"/>
    <property type="match status" value="1"/>
</dbReference>
<keyword evidence="13" id="KW-1185">Reference proteome</keyword>
<dbReference type="InterPro" id="IPR039420">
    <property type="entry name" value="WalR-like"/>
</dbReference>
<feature type="domain" description="Response regulatory" evidence="10">
    <location>
        <begin position="2"/>
        <end position="116"/>
    </location>
</feature>
<feature type="DNA-binding region" description="OmpR/PhoB-type" evidence="9">
    <location>
        <begin position="125"/>
        <end position="223"/>
    </location>
</feature>
<feature type="modified residue" description="4-aspartylphosphate" evidence="8">
    <location>
        <position position="51"/>
    </location>
</feature>
<name>A0A4U8Q9F6_9FIRM</name>
<dbReference type="STRING" id="180332.GCA_000797495_01193"/>
<comment type="caution">
    <text evidence="12">The sequence shown here is derived from an EMBL/GenBank/DDBJ whole genome shotgun (WGS) entry which is preliminary data.</text>
</comment>
<dbReference type="GO" id="GO:0000976">
    <property type="term" value="F:transcription cis-regulatory region binding"/>
    <property type="evidence" value="ECO:0007669"/>
    <property type="project" value="TreeGrafter"/>
</dbReference>
<keyword evidence="5 9" id="KW-0238">DNA-binding</keyword>
<dbReference type="GO" id="GO:0005829">
    <property type="term" value="C:cytosol"/>
    <property type="evidence" value="ECO:0007669"/>
    <property type="project" value="TreeGrafter"/>
</dbReference>
<dbReference type="SUPFAM" id="SSF46894">
    <property type="entry name" value="C-terminal effector domain of the bipartite response regulators"/>
    <property type="match status" value="1"/>
</dbReference>
<dbReference type="GO" id="GO:0032993">
    <property type="term" value="C:protein-DNA complex"/>
    <property type="evidence" value="ECO:0007669"/>
    <property type="project" value="TreeGrafter"/>
</dbReference>
<evidence type="ECO:0000256" key="3">
    <source>
        <dbReference type="ARBA" id="ARBA00023012"/>
    </source>
</evidence>
<evidence type="ECO:0000256" key="5">
    <source>
        <dbReference type="ARBA" id="ARBA00023125"/>
    </source>
</evidence>
<evidence type="ECO:0000256" key="1">
    <source>
        <dbReference type="ARBA" id="ARBA00018672"/>
    </source>
</evidence>
<dbReference type="SMART" id="SM00862">
    <property type="entry name" value="Trans_reg_C"/>
    <property type="match status" value="1"/>
</dbReference>
<evidence type="ECO:0000256" key="4">
    <source>
        <dbReference type="ARBA" id="ARBA00023015"/>
    </source>
</evidence>
<dbReference type="EMBL" id="QGQD01000034">
    <property type="protein sequence ID" value="TLD01635.1"/>
    <property type="molecule type" value="Genomic_DNA"/>
</dbReference>
<evidence type="ECO:0000256" key="8">
    <source>
        <dbReference type="PROSITE-ProRule" id="PRU00169"/>
    </source>
</evidence>
<keyword evidence="4" id="KW-0805">Transcription regulation</keyword>
<evidence type="ECO:0000259" key="11">
    <source>
        <dbReference type="PROSITE" id="PS51755"/>
    </source>
</evidence>
<reference evidence="12 13" key="1">
    <citation type="journal article" date="2019" name="Anaerobe">
        <title>Detection of Robinsoniella peoriensis in multiple bone samples of a trauma patient.</title>
        <authorList>
            <person name="Schrottner P."/>
            <person name="Hartwich K."/>
            <person name="Bunk B."/>
            <person name="Schober I."/>
            <person name="Helbig S."/>
            <person name="Rudolph W.W."/>
            <person name="Gunzer F."/>
        </authorList>
    </citation>
    <scope>NUCLEOTIDE SEQUENCE [LARGE SCALE GENOMIC DNA]</scope>
    <source>
        <strain evidence="12 13">DSM 106044</strain>
    </source>
</reference>
<evidence type="ECO:0000313" key="13">
    <source>
        <dbReference type="Proteomes" id="UP000306509"/>
    </source>
</evidence>
<protein>
    <recommendedName>
        <fullName evidence="1">Stage 0 sporulation protein A homolog</fullName>
    </recommendedName>
</protein>
<dbReference type="Gene3D" id="1.10.10.10">
    <property type="entry name" value="Winged helix-like DNA-binding domain superfamily/Winged helix DNA-binding domain"/>
    <property type="match status" value="1"/>
</dbReference>
<dbReference type="PANTHER" id="PTHR48111:SF22">
    <property type="entry name" value="REGULATOR OF RPOS"/>
    <property type="match status" value="1"/>
</dbReference>
<evidence type="ECO:0000259" key="10">
    <source>
        <dbReference type="PROSITE" id="PS50110"/>
    </source>
</evidence>
<dbReference type="GO" id="GO:0000156">
    <property type="term" value="F:phosphorelay response regulator activity"/>
    <property type="evidence" value="ECO:0007669"/>
    <property type="project" value="TreeGrafter"/>
</dbReference>
<proteinExistence type="predicted"/>
<organism evidence="12 13">
    <name type="scientific">Robinsoniella peoriensis</name>
    <dbReference type="NCBI Taxonomy" id="180332"/>
    <lineage>
        <taxon>Bacteria</taxon>
        <taxon>Bacillati</taxon>
        <taxon>Bacillota</taxon>
        <taxon>Clostridia</taxon>
        <taxon>Lachnospirales</taxon>
        <taxon>Lachnospiraceae</taxon>
        <taxon>Robinsoniella</taxon>
    </lineage>
</organism>
<keyword evidence="2 8" id="KW-0597">Phosphoprotein</keyword>
<dbReference type="InterPro" id="IPR036388">
    <property type="entry name" value="WH-like_DNA-bd_sf"/>
</dbReference>
<dbReference type="InterPro" id="IPR011006">
    <property type="entry name" value="CheY-like_superfamily"/>
</dbReference>
<evidence type="ECO:0000256" key="2">
    <source>
        <dbReference type="ARBA" id="ARBA00022553"/>
    </source>
</evidence>
<dbReference type="AlphaFoldDB" id="A0A4U8Q9F6"/>
<gene>
    <name evidence="12" type="primary">cusR</name>
    <name evidence="12" type="ORF">DSM106044_01476</name>
</gene>
<dbReference type="RefSeq" id="WP_138002158.1">
    <property type="nucleotide sequence ID" value="NZ_CAUSDN010000071.1"/>
</dbReference>
<dbReference type="InterPro" id="IPR016032">
    <property type="entry name" value="Sig_transdc_resp-reg_C-effctor"/>
</dbReference>
<keyword evidence="6" id="KW-0804">Transcription</keyword>
<evidence type="ECO:0000313" key="12">
    <source>
        <dbReference type="EMBL" id="TLD01635.1"/>
    </source>
</evidence>
<dbReference type="Pfam" id="PF00072">
    <property type="entry name" value="Response_reg"/>
    <property type="match status" value="1"/>
</dbReference>
<dbReference type="SUPFAM" id="SSF52172">
    <property type="entry name" value="CheY-like"/>
    <property type="match status" value="1"/>
</dbReference>
<dbReference type="Pfam" id="PF00486">
    <property type="entry name" value="Trans_reg_C"/>
    <property type="match status" value="1"/>
</dbReference>
<dbReference type="InterPro" id="IPR001867">
    <property type="entry name" value="OmpR/PhoB-type_DNA-bd"/>
</dbReference>
<dbReference type="SMART" id="SM00448">
    <property type="entry name" value="REC"/>
    <property type="match status" value="1"/>
</dbReference>
<feature type="domain" description="OmpR/PhoB-type" evidence="11">
    <location>
        <begin position="125"/>
        <end position="223"/>
    </location>
</feature>
<dbReference type="PANTHER" id="PTHR48111">
    <property type="entry name" value="REGULATOR OF RPOS"/>
    <property type="match status" value="1"/>
</dbReference>
<dbReference type="PROSITE" id="PS50110">
    <property type="entry name" value="RESPONSE_REGULATORY"/>
    <property type="match status" value="1"/>
</dbReference>
<dbReference type="Proteomes" id="UP000306509">
    <property type="component" value="Unassembled WGS sequence"/>
</dbReference>
<evidence type="ECO:0000256" key="6">
    <source>
        <dbReference type="ARBA" id="ARBA00023163"/>
    </source>
</evidence>
<sequence length="223" mass="25382">MRILIIDDDVKLCQSLSYKLKKEGFSVDICHNGEDGLYLAFQNAHDLILLDRMLPSMSGTMLLSKLRESGSTTPVILVTALGEINDRVQGLDTGADDYLVKPIAYEELMARIRCISRRPRKIEIMQHITCGDVTFHTLEKVLYRDSLSCSLSKKEGELMEVFLRNPNRVLPRMLLLVKVWGPDAEIEDGNLDNYIHFLRRRLGTVKSSLTIKTIRGIGYRLEV</sequence>
<accession>A0A4U8Q9F6</accession>
<dbReference type="CDD" id="cd00383">
    <property type="entry name" value="trans_reg_C"/>
    <property type="match status" value="1"/>
</dbReference>
<dbReference type="InterPro" id="IPR001789">
    <property type="entry name" value="Sig_transdc_resp-reg_receiver"/>
</dbReference>
<evidence type="ECO:0000256" key="7">
    <source>
        <dbReference type="ARBA" id="ARBA00024867"/>
    </source>
</evidence>
<evidence type="ECO:0000256" key="9">
    <source>
        <dbReference type="PROSITE-ProRule" id="PRU01091"/>
    </source>
</evidence>
<comment type="function">
    <text evidence="7">May play the central regulatory role in sporulation. It may be an element of the effector pathway responsible for the activation of sporulation genes in response to nutritional stress. Spo0A may act in concert with spo0H (a sigma factor) to control the expression of some genes that are critical to the sporulation process.</text>
</comment>
<keyword evidence="3" id="KW-0902">Two-component regulatory system</keyword>